<dbReference type="HOGENOM" id="CLU_019796_1_3_5"/>
<dbReference type="GO" id="GO:0005829">
    <property type="term" value="C:cytosol"/>
    <property type="evidence" value="ECO:0007669"/>
    <property type="project" value="TreeGrafter"/>
</dbReference>
<evidence type="ECO:0000256" key="2">
    <source>
        <dbReference type="ARBA" id="ARBA00023002"/>
    </source>
</evidence>
<dbReference type="InterPro" id="IPR029753">
    <property type="entry name" value="D-isomer_DH_CS"/>
</dbReference>
<comment type="similarity">
    <text evidence="1 4">Belongs to the D-isomer specific 2-hydroxyacid dehydrogenase family.</text>
</comment>
<dbReference type="InterPro" id="IPR006139">
    <property type="entry name" value="D-isomer_2_OHA_DH_cat_dom"/>
</dbReference>
<dbReference type="Proteomes" id="UP000004310">
    <property type="component" value="Unassembled WGS sequence"/>
</dbReference>
<dbReference type="Gene3D" id="3.40.50.720">
    <property type="entry name" value="NAD(P)-binding Rossmann-like Domain"/>
    <property type="match status" value="2"/>
</dbReference>
<dbReference type="SUPFAM" id="SSF51735">
    <property type="entry name" value="NAD(P)-binding Rossmann-fold domains"/>
    <property type="match status" value="1"/>
</dbReference>
<dbReference type="PROSITE" id="PS00671">
    <property type="entry name" value="D_2_HYDROXYACID_DH_3"/>
    <property type="match status" value="1"/>
</dbReference>
<evidence type="ECO:0000313" key="8">
    <source>
        <dbReference type="Proteomes" id="UP000004310"/>
    </source>
</evidence>
<organism evidence="7 8">
    <name type="scientific">Fulvimarina pelagi HTCC2506</name>
    <dbReference type="NCBI Taxonomy" id="314231"/>
    <lineage>
        <taxon>Bacteria</taxon>
        <taxon>Pseudomonadati</taxon>
        <taxon>Pseudomonadota</taxon>
        <taxon>Alphaproteobacteria</taxon>
        <taxon>Hyphomicrobiales</taxon>
        <taxon>Aurantimonadaceae</taxon>
        <taxon>Fulvimarina</taxon>
    </lineage>
</organism>
<keyword evidence="3" id="KW-0520">NAD</keyword>
<name>Q0FY56_9HYPH</name>
<dbReference type="STRING" id="217511.GCA_001463845_01788"/>
<reference evidence="7 8" key="1">
    <citation type="journal article" date="2010" name="J. Bacteriol.">
        <title>Genome sequence of Fulvimarina pelagi HTCC2506T, a Mn(II)-oxidizing alphaproteobacterium possessing an aerobic anoxygenic photosynthetic gene cluster and Xanthorhodopsin.</title>
        <authorList>
            <person name="Kang I."/>
            <person name="Oh H.M."/>
            <person name="Lim S.I."/>
            <person name="Ferriera S."/>
            <person name="Giovannoni S.J."/>
            <person name="Cho J.C."/>
        </authorList>
    </citation>
    <scope>NUCLEOTIDE SEQUENCE [LARGE SCALE GENOMIC DNA]</scope>
    <source>
        <strain evidence="7 8">HTCC2506</strain>
    </source>
</reference>
<sequence length="322" mass="34129">MLLTDPIDACEAARLGENAEVVTFDETGDLTFEEELAEASFVVVRRAIPAGALENAPKLRALVRHGAGLDFIPVQAASRLGIAVTNTPSVNAKSVAEHVFGLIICLARRIVENDAGIRRNEWHALRAAAPGSCEIAGKALGLIGYGGIGQAIAQIGKLGFGMNVLAATRWPREDEDGVSFHPLTDVAAKADILVVACPLSEETRNLVSEEIIAAMPPNAILVNVARGPIVDEAALSAALRAGHIRGAALDVFSDQPLPADSPLRSAPNTLLSPHVAGVTAEAMARMSRTAVDDILTMILGNQPRHLVNRKAWPMIARRWSHL</sequence>
<accession>Q0FY56</accession>
<dbReference type="AlphaFoldDB" id="Q0FY56"/>
<dbReference type="FunFam" id="3.40.50.720:FF:000203">
    <property type="entry name" value="D-3-phosphoglycerate dehydrogenase (SerA)"/>
    <property type="match status" value="1"/>
</dbReference>
<dbReference type="eggNOG" id="COG0111">
    <property type="taxonomic scope" value="Bacteria"/>
</dbReference>
<dbReference type="PANTHER" id="PTHR10996">
    <property type="entry name" value="2-HYDROXYACID DEHYDROGENASE-RELATED"/>
    <property type="match status" value="1"/>
</dbReference>
<protein>
    <submittedName>
        <fullName evidence="7">Putative phosphoglycerate dehydrogenase protein</fullName>
    </submittedName>
</protein>
<evidence type="ECO:0000259" key="5">
    <source>
        <dbReference type="Pfam" id="PF00389"/>
    </source>
</evidence>
<dbReference type="GO" id="GO:0030267">
    <property type="term" value="F:glyoxylate reductase (NADPH) activity"/>
    <property type="evidence" value="ECO:0007669"/>
    <property type="project" value="TreeGrafter"/>
</dbReference>
<keyword evidence="8" id="KW-1185">Reference proteome</keyword>
<gene>
    <name evidence="7" type="ORF">FP2506_17459</name>
</gene>
<dbReference type="InterPro" id="IPR006140">
    <property type="entry name" value="D-isomer_DH_NAD-bd"/>
</dbReference>
<dbReference type="SUPFAM" id="SSF52283">
    <property type="entry name" value="Formate/glycerate dehydrogenase catalytic domain-like"/>
    <property type="match status" value="1"/>
</dbReference>
<dbReference type="GO" id="GO:0016618">
    <property type="term" value="F:hydroxypyruvate reductase [NAD(P)H] activity"/>
    <property type="evidence" value="ECO:0007669"/>
    <property type="project" value="TreeGrafter"/>
</dbReference>
<feature type="domain" description="D-isomer specific 2-hydroxyacid dehydrogenase catalytic" evidence="5">
    <location>
        <begin position="2"/>
        <end position="308"/>
    </location>
</feature>
<dbReference type="GO" id="GO:0051287">
    <property type="term" value="F:NAD binding"/>
    <property type="evidence" value="ECO:0007669"/>
    <property type="project" value="InterPro"/>
</dbReference>
<evidence type="ECO:0000313" key="7">
    <source>
        <dbReference type="EMBL" id="EAU39886.1"/>
    </source>
</evidence>
<evidence type="ECO:0000256" key="1">
    <source>
        <dbReference type="ARBA" id="ARBA00005854"/>
    </source>
</evidence>
<evidence type="ECO:0000256" key="4">
    <source>
        <dbReference type="RuleBase" id="RU003719"/>
    </source>
</evidence>
<dbReference type="Pfam" id="PF00389">
    <property type="entry name" value="2-Hacid_dh"/>
    <property type="match status" value="1"/>
</dbReference>
<dbReference type="InterPro" id="IPR050223">
    <property type="entry name" value="D-isomer_2-hydroxyacid_DH"/>
</dbReference>
<dbReference type="EMBL" id="AATP01000011">
    <property type="protein sequence ID" value="EAU39886.1"/>
    <property type="molecule type" value="Genomic_DNA"/>
</dbReference>
<proteinExistence type="inferred from homology"/>
<evidence type="ECO:0000259" key="6">
    <source>
        <dbReference type="Pfam" id="PF02826"/>
    </source>
</evidence>
<dbReference type="Pfam" id="PF02826">
    <property type="entry name" value="2-Hacid_dh_C"/>
    <property type="match status" value="1"/>
</dbReference>
<feature type="domain" description="D-isomer specific 2-hydroxyacid dehydrogenase NAD-binding" evidence="6">
    <location>
        <begin position="100"/>
        <end position="276"/>
    </location>
</feature>
<keyword evidence="2 4" id="KW-0560">Oxidoreductase</keyword>
<evidence type="ECO:0000256" key="3">
    <source>
        <dbReference type="ARBA" id="ARBA00023027"/>
    </source>
</evidence>
<dbReference type="PANTHER" id="PTHR10996:SF178">
    <property type="entry name" value="2-HYDROXYACID DEHYDROGENASE YGL185C-RELATED"/>
    <property type="match status" value="1"/>
</dbReference>
<comment type="caution">
    <text evidence="7">The sequence shown here is derived from an EMBL/GenBank/DDBJ whole genome shotgun (WGS) entry which is preliminary data.</text>
</comment>
<dbReference type="InterPro" id="IPR036291">
    <property type="entry name" value="NAD(P)-bd_dom_sf"/>
</dbReference>